<dbReference type="AlphaFoldDB" id="A0AAV2L2C0"/>
<dbReference type="EMBL" id="OZ035824">
    <property type="protein sequence ID" value="CAL1593487.1"/>
    <property type="molecule type" value="Genomic_DNA"/>
</dbReference>
<sequence>MQMGLGQTQLPALKLAFALHIELTTTLCAWRLAGSTEDTSRMFGVRVVTYHYGGAPGSTRLLRWVSRQTGQGQGREELHDFERKRRSGDLRCWSLELEVHRMQKKNEKLVSKVLKCRLPKMKKDLALVFCPTVLLYLSPKSFTLGRV</sequence>
<evidence type="ECO:0000313" key="3">
    <source>
        <dbReference type="Proteomes" id="UP001497482"/>
    </source>
</evidence>
<gene>
    <name evidence="2" type="ORF">KC01_LOCUS22589</name>
</gene>
<evidence type="ECO:0000313" key="2">
    <source>
        <dbReference type="EMBL" id="CAL1593487.1"/>
    </source>
</evidence>
<name>A0AAV2L2C0_KNICA</name>
<feature type="signal peptide" evidence="1">
    <location>
        <begin position="1"/>
        <end position="28"/>
    </location>
</feature>
<reference evidence="2 3" key="1">
    <citation type="submission" date="2024-04" db="EMBL/GenBank/DDBJ databases">
        <authorList>
            <person name="Waldvogel A.-M."/>
            <person name="Schoenle A."/>
        </authorList>
    </citation>
    <scope>NUCLEOTIDE SEQUENCE [LARGE SCALE GENOMIC DNA]</scope>
</reference>
<proteinExistence type="predicted"/>
<keyword evidence="1" id="KW-0732">Signal</keyword>
<dbReference type="Proteomes" id="UP001497482">
    <property type="component" value="Chromosome 2"/>
</dbReference>
<accession>A0AAV2L2C0</accession>
<keyword evidence="3" id="KW-1185">Reference proteome</keyword>
<feature type="chain" id="PRO_5043830794" evidence="1">
    <location>
        <begin position="29"/>
        <end position="147"/>
    </location>
</feature>
<evidence type="ECO:0000256" key="1">
    <source>
        <dbReference type="SAM" id="SignalP"/>
    </source>
</evidence>
<organism evidence="2 3">
    <name type="scientific">Knipowitschia caucasica</name>
    <name type="common">Caucasian dwarf goby</name>
    <name type="synonym">Pomatoschistus caucasicus</name>
    <dbReference type="NCBI Taxonomy" id="637954"/>
    <lineage>
        <taxon>Eukaryota</taxon>
        <taxon>Metazoa</taxon>
        <taxon>Chordata</taxon>
        <taxon>Craniata</taxon>
        <taxon>Vertebrata</taxon>
        <taxon>Euteleostomi</taxon>
        <taxon>Actinopterygii</taxon>
        <taxon>Neopterygii</taxon>
        <taxon>Teleostei</taxon>
        <taxon>Neoteleostei</taxon>
        <taxon>Acanthomorphata</taxon>
        <taxon>Gobiaria</taxon>
        <taxon>Gobiiformes</taxon>
        <taxon>Gobioidei</taxon>
        <taxon>Gobiidae</taxon>
        <taxon>Gobiinae</taxon>
        <taxon>Knipowitschia</taxon>
    </lineage>
</organism>
<protein>
    <submittedName>
        <fullName evidence="2">Uncharacterized protein</fullName>
    </submittedName>
</protein>